<dbReference type="AlphaFoldDB" id="A0A8B9K4D7"/>
<evidence type="ECO:0000313" key="3">
    <source>
        <dbReference type="EMBL" id="KAG9267899.1"/>
    </source>
</evidence>
<reference evidence="4" key="2">
    <citation type="submission" date="2025-05" db="UniProtKB">
        <authorList>
            <consortium name="Ensembl"/>
        </authorList>
    </citation>
    <scope>IDENTIFICATION</scope>
</reference>
<feature type="domain" description="PH" evidence="2">
    <location>
        <begin position="62"/>
        <end position="182"/>
    </location>
</feature>
<dbReference type="InterPro" id="IPR001849">
    <property type="entry name" value="PH_domain"/>
</dbReference>
<feature type="region of interest" description="Disordered" evidence="1">
    <location>
        <begin position="190"/>
        <end position="240"/>
    </location>
</feature>
<dbReference type="Ensembl" id="ENSAMXT00005034737.1">
    <property type="protein sequence ID" value="ENSAMXP00005031757.1"/>
    <property type="gene ID" value="ENSAMXG00005015533.1"/>
</dbReference>
<name>A0A8B9K4D7_ASTMX</name>
<evidence type="ECO:0000256" key="1">
    <source>
        <dbReference type="SAM" id="MobiDB-lite"/>
    </source>
</evidence>
<gene>
    <name evidence="4" type="primary">LOC103042442</name>
    <name evidence="3" type="synonym">PLEKHS1</name>
    <name evidence="3" type="ORF">AMEX_G18774</name>
</gene>
<feature type="compositionally biased region" description="Polar residues" evidence="1">
    <location>
        <begin position="298"/>
        <end position="310"/>
    </location>
</feature>
<dbReference type="EMBL" id="JAICCE010000015">
    <property type="protein sequence ID" value="KAG9267899.1"/>
    <property type="molecule type" value="Genomic_DNA"/>
</dbReference>
<evidence type="ECO:0000259" key="2">
    <source>
        <dbReference type="PROSITE" id="PS50003"/>
    </source>
</evidence>
<evidence type="ECO:0000313" key="6">
    <source>
        <dbReference type="Proteomes" id="UP000752171"/>
    </source>
</evidence>
<feature type="compositionally biased region" description="Polar residues" evidence="1">
    <location>
        <begin position="198"/>
        <end position="210"/>
    </location>
</feature>
<dbReference type="Gene3D" id="2.30.29.30">
    <property type="entry name" value="Pleckstrin-homology domain (PH domain)/Phosphotyrosine-binding domain (PTB)"/>
    <property type="match status" value="1"/>
</dbReference>
<accession>A0A8B9K4D7</accession>
<dbReference type="Pfam" id="PF00169">
    <property type="entry name" value="PH"/>
    <property type="match status" value="1"/>
</dbReference>
<evidence type="ECO:0000313" key="4">
    <source>
        <dbReference type="Ensembl" id="ENSAMXP00005031757.1"/>
    </source>
</evidence>
<dbReference type="PROSITE" id="PS50003">
    <property type="entry name" value="PH_DOMAIN"/>
    <property type="match status" value="1"/>
</dbReference>
<evidence type="ECO:0000313" key="5">
    <source>
        <dbReference type="Proteomes" id="UP000694621"/>
    </source>
</evidence>
<reference evidence="3 6" key="1">
    <citation type="submission" date="2021-07" db="EMBL/GenBank/DDBJ databases">
        <authorList>
            <person name="Imarazene B."/>
            <person name="Zahm M."/>
            <person name="Klopp C."/>
            <person name="Cabau C."/>
            <person name="Beille S."/>
            <person name="Jouanno E."/>
            <person name="Castinel A."/>
            <person name="Lluch J."/>
            <person name="Gil L."/>
            <person name="Kuchtly C."/>
            <person name="Lopez Roques C."/>
            <person name="Donnadieu C."/>
            <person name="Parrinello H."/>
            <person name="Journot L."/>
            <person name="Du K."/>
            <person name="Schartl M."/>
            <person name="Retaux S."/>
            <person name="Guiguen Y."/>
        </authorList>
    </citation>
    <scope>NUCLEOTIDE SEQUENCE [LARGE SCALE GENOMIC DNA]</scope>
    <source>
        <strain evidence="3">Pach_M1</strain>
        <tissue evidence="3">Testis</tissue>
    </source>
</reference>
<dbReference type="SUPFAM" id="SSF50156">
    <property type="entry name" value="PDZ domain-like"/>
    <property type="match status" value="1"/>
</dbReference>
<dbReference type="InterPro" id="IPR011993">
    <property type="entry name" value="PH-like_dom_sf"/>
</dbReference>
<protein>
    <submittedName>
        <fullName evidence="3">Pleckstrin homology domain-containing family S member 1 isoform X1</fullName>
    </submittedName>
</protein>
<organism evidence="4 5">
    <name type="scientific">Astyanax mexicanus</name>
    <name type="common">Blind cave fish</name>
    <name type="synonym">Astyanax fasciatus mexicanus</name>
    <dbReference type="NCBI Taxonomy" id="7994"/>
    <lineage>
        <taxon>Eukaryota</taxon>
        <taxon>Metazoa</taxon>
        <taxon>Chordata</taxon>
        <taxon>Craniata</taxon>
        <taxon>Vertebrata</taxon>
        <taxon>Euteleostomi</taxon>
        <taxon>Actinopterygii</taxon>
        <taxon>Neopterygii</taxon>
        <taxon>Teleostei</taxon>
        <taxon>Ostariophysi</taxon>
        <taxon>Characiformes</taxon>
        <taxon>Characoidei</taxon>
        <taxon>Acestrorhamphidae</taxon>
        <taxon>Acestrorhamphinae</taxon>
        <taxon>Astyanax</taxon>
    </lineage>
</organism>
<dbReference type="Proteomes" id="UP000752171">
    <property type="component" value="Unassembled WGS sequence"/>
</dbReference>
<dbReference type="SUPFAM" id="SSF50729">
    <property type="entry name" value="PH domain-like"/>
    <property type="match status" value="1"/>
</dbReference>
<dbReference type="PANTHER" id="PTHR47014">
    <property type="entry name" value="PLECKSTRIN HOMOLOGY DOMAIN-CONTAINING FAMILY S MEMBER 1"/>
    <property type="match status" value="1"/>
</dbReference>
<sequence>MLGKTFTQGMDFLSRLLPKHLKPCLLLMSPEPFPMSSNPATLRRIPVGRNSLFYEQPKDDVEEVQSGYLFKSPPKSLLTKSMKSWKRRYFVLTMINGHLHELKYYRDENKKDKPLGEIDLYETSLLFLQPETHPTWEWIQKNFRCSSSCVLFMRVLERDYFLIGENSSEMDSWFNAIFAALKTHTLISPEEHRKTRSISEPNDVQTSYNDQELDTENEEQPIQRKSPALRRSAPELPTQKHYDVPRSIMMQASVTSDNEEEEEDTSYYMDMEKVKRVVSEVDKEDELTRQAQRKISNRRSPMSLSASLCNGQADKSHGTGDLSESRLPGGDEGPEDAFLNSGSTGWSRQILQGSETDNAEKKDICVNQEELRNNAIFTEEAGKPCVSDWKHDESSGPFHEGDQIVAINDLLTDSLEEVHTYLRRLSKDEVKLTILRQPGSRPLSGCSL</sequence>
<proteinExistence type="predicted"/>
<dbReference type="SMART" id="SM00233">
    <property type="entry name" value="PH"/>
    <property type="match status" value="1"/>
</dbReference>
<dbReference type="InterPro" id="IPR036034">
    <property type="entry name" value="PDZ_sf"/>
</dbReference>
<dbReference type="Proteomes" id="UP000694621">
    <property type="component" value="Unplaced"/>
</dbReference>
<dbReference type="OrthoDB" id="9900190at2759"/>
<dbReference type="InterPro" id="IPR042986">
    <property type="entry name" value="PLEKHS1"/>
</dbReference>
<feature type="region of interest" description="Disordered" evidence="1">
    <location>
        <begin position="283"/>
        <end position="343"/>
    </location>
</feature>
<dbReference type="PANTHER" id="PTHR47014:SF1">
    <property type="entry name" value="PLECKSTRIN HOMOLOGY DOMAIN-CONTAINING FAMILY S MEMBER 1"/>
    <property type="match status" value="1"/>
</dbReference>